<dbReference type="AlphaFoldDB" id="X1IZ42"/>
<proteinExistence type="predicted"/>
<sequence length="213" mass="24573">MPNGIESTIAEIKRTLAEARKIREPKVTPPRVPKEEEIPLRVPEEEEIPGSLRIALQRLMRLKRPQFYTAELAREMGIEIDPDWLLKISPGRNGEEPAFTFMSPEGKEVAEEDILVYPEGRWAEAVGQVWDYEKGEFVKASAEEIAAREEWPAEIAPEKMSPEEYLEREKGIWQERAALFEEVYPELFAPYTEEQKPDIAMAFQNMLLADERA</sequence>
<gene>
    <name evidence="1" type="ORF">S03H2_63706</name>
</gene>
<evidence type="ECO:0000313" key="1">
    <source>
        <dbReference type="EMBL" id="GAH86962.1"/>
    </source>
</evidence>
<dbReference type="EMBL" id="BARU01041302">
    <property type="protein sequence ID" value="GAH86962.1"/>
    <property type="molecule type" value="Genomic_DNA"/>
</dbReference>
<protein>
    <submittedName>
        <fullName evidence="1">Uncharacterized protein</fullName>
    </submittedName>
</protein>
<accession>X1IZ42</accession>
<name>X1IZ42_9ZZZZ</name>
<comment type="caution">
    <text evidence="1">The sequence shown here is derived from an EMBL/GenBank/DDBJ whole genome shotgun (WGS) entry which is preliminary data.</text>
</comment>
<organism evidence="1">
    <name type="scientific">marine sediment metagenome</name>
    <dbReference type="NCBI Taxonomy" id="412755"/>
    <lineage>
        <taxon>unclassified sequences</taxon>
        <taxon>metagenomes</taxon>
        <taxon>ecological metagenomes</taxon>
    </lineage>
</organism>
<reference evidence="1" key="1">
    <citation type="journal article" date="2014" name="Front. Microbiol.">
        <title>High frequency of phylogenetically diverse reductive dehalogenase-homologous genes in deep subseafloor sedimentary metagenomes.</title>
        <authorList>
            <person name="Kawai M."/>
            <person name="Futagami T."/>
            <person name="Toyoda A."/>
            <person name="Takaki Y."/>
            <person name="Nishi S."/>
            <person name="Hori S."/>
            <person name="Arai W."/>
            <person name="Tsubouchi T."/>
            <person name="Morono Y."/>
            <person name="Uchiyama I."/>
            <person name="Ito T."/>
            <person name="Fujiyama A."/>
            <person name="Inagaki F."/>
            <person name="Takami H."/>
        </authorList>
    </citation>
    <scope>NUCLEOTIDE SEQUENCE</scope>
    <source>
        <strain evidence="1">Expedition CK06-06</strain>
    </source>
</reference>
<feature type="non-terminal residue" evidence="1">
    <location>
        <position position="213"/>
    </location>
</feature>